<protein>
    <submittedName>
        <fullName evidence="1">Uncharacterized protein</fullName>
    </submittedName>
</protein>
<proteinExistence type="predicted"/>
<reference evidence="1 2" key="1">
    <citation type="submission" date="2019-07" db="EMBL/GenBank/DDBJ databases">
        <title>Whole genome shotgun sequence of Deinococcus cellulosilyticus NBRC 106333.</title>
        <authorList>
            <person name="Hosoyama A."/>
            <person name="Uohara A."/>
            <person name="Ohji S."/>
            <person name="Ichikawa N."/>
        </authorList>
    </citation>
    <scope>NUCLEOTIDE SEQUENCE [LARGE SCALE GENOMIC DNA]</scope>
    <source>
        <strain evidence="1 2">NBRC 106333</strain>
    </source>
</reference>
<evidence type="ECO:0000313" key="2">
    <source>
        <dbReference type="Proteomes" id="UP000321306"/>
    </source>
</evidence>
<gene>
    <name evidence="1" type="ORF">DC3_41260</name>
</gene>
<comment type="caution">
    <text evidence="1">The sequence shown here is derived from an EMBL/GenBank/DDBJ whole genome shotgun (WGS) entry which is preliminary data.</text>
</comment>
<sequence>MNTQQIRISGWNLNGKHLPEWLSSHLGKLWQGEEVRSAVEGKLDMVYLQEAPVFPEKGLSFQFQTPAGTVAGLDRHGKLWLGNVHSGLSLEHSKKRIAVQMWGTLRGLEAPLHVLMLELLRFSGFVPLRGTVITRNGLGYLQLGSMDRMVFQGYDLLCEGLCWYSPRDGRIYGFDPASPSRIVSVILHQLVVLNPEQSSHRAQRLERTDALSALQANTGTALFQTNRQHTEFLIRDMVLQHGVYHWAIPGNRPLATEQAYRLWERSSFSPRKFAI</sequence>
<dbReference type="EMBL" id="BJXB01000021">
    <property type="protein sequence ID" value="GEM48491.1"/>
    <property type="molecule type" value="Genomic_DNA"/>
</dbReference>
<evidence type="ECO:0000313" key="1">
    <source>
        <dbReference type="EMBL" id="GEM48491.1"/>
    </source>
</evidence>
<dbReference type="RefSeq" id="WP_146887596.1">
    <property type="nucleotide sequence ID" value="NZ_BJXB01000021.1"/>
</dbReference>
<keyword evidence="2" id="KW-1185">Reference proteome</keyword>
<dbReference type="AlphaFoldDB" id="A0A511N7U8"/>
<organism evidence="1 2">
    <name type="scientific">Deinococcus cellulosilyticus (strain DSM 18568 / NBRC 106333 / KACC 11606 / 5516J-15)</name>
    <dbReference type="NCBI Taxonomy" id="1223518"/>
    <lineage>
        <taxon>Bacteria</taxon>
        <taxon>Thermotogati</taxon>
        <taxon>Deinococcota</taxon>
        <taxon>Deinococci</taxon>
        <taxon>Deinococcales</taxon>
        <taxon>Deinococcaceae</taxon>
        <taxon>Deinococcus</taxon>
    </lineage>
</organism>
<dbReference type="Proteomes" id="UP000321306">
    <property type="component" value="Unassembled WGS sequence"/>
</dbReference>
<name>A0A511N7U8_DEIC1</name>
<accession>A0A511N7U8</accession>